<sequence>MRPNPLLGLIGSVAQFFGNLAIRLRTCTQGSKANGQSSSGNLNKGTSGNSGNGRKKRSHQDFQSGGSGGNGGFSDEFNKRPALGPTSSTNPAMNDLGLNLACRYFKHDPGRYGANRAYRGPSGYPDIDRLKQHLYKRDELKRRTEKKNHSDKAQYWAAVYRILFPNTDDANMPTPWHEENIKKRQYEESCALSRLRDSTLRNELSQHVQSQDAISAILNIINRHQTESSGMITIGTISRSSQFSERHHSKTSQNDPYQQPPLGRSPLGHENITMTPFDSSLPDFMMKPSSDSGFY</sequence>
<name>A0A4Z1EWP3_9HELO</name>
<dbReference type="PANTHER" id="PTHR38166">
    <property type="entry name" value="C2H2-TYPE DOMAIN-CONTAINING PROTEIN-RELATED"/>
    <property type="match status" value="1"/>
</dbReference>
<evidence type="ECO:0000313" key="3">
    <source>
        <dbReference type="Proteomes" id="UP000297777"/>
    </source>
</evidence>
<dbReference type="PANTHER" id="PTHR38166:SF1">
    <property type="entry name" value="C2H2-TYPE DOMAIN-CONTAINING PROTEIN"/>
    <property type="match status" value="1"/>
</dbReference>
<dbReference type="EMBL" id="PQXH01000068">
    <property type="protein sequence ID" value="TGO13531.1"/>
    <property type="molecule type" value="Genomic_DNA"/>
</dbReference>
<dbReference type="AlphaFoldDB" id="A0A4Z1EWP3"/>
<comment type="caution">
    <text evidence="2">The sequence shown here is derived from an EMBL/GenBank/DDBJ whole genome shotgun (WGS) entry which is preliminary data.</text>
</comment>
<feature type="region of interest" description="Disordered" evidence="1">
    <location>
        <begin position="30"/>
        <end position="91"/>
    </location>
</feature>
<protein>
    <submittedName>
        <fullName evidence="2">Uncharacterized protein</fullName>
    </submittedName>
</protein>
<dbReference type="OrthoDB" id="427518at2759"/>
<keyword evidence="3" id="KW-1185">Reference proteome</keyword>
<evidence type="ECO:0000313" key="2">
    <source>
        <dbReference type="EMBL" id="TGO13531.1"/>
    </source>
</evidence>
<evidence type="ECO:0000256" key="1">
    <source>
        <dbReference type="SAM" id="MobiDB-lite"/>
    </source>
</evidence>
<dbReference type="Proteomes" id="UP000297777">
    <property type="component" value="Unassembled WGS sequence"/>
</dbReference>
<organism evidence="2 3">
    <name type="scientific">Botrytis tulipae</name>
    <dbReference type="NCBI Taxonomy" id="87230"/>
    <lineage>
        <taxon>Eukaryota</taxon>
        <taxon>Fungi</taxon>
        <taxon>Dikarya</taxon>
        <taxon>Ascomycota</taxon>
        <taxon>Pezizomycotina</taxon>
        <taxon>Leotiomycetes</taxon>
        <taxon>Helotiales</taxon>
        <taxon>Sclerotiniaceae</taxon>
        <taxon>Botrytis</taxon>
    </lineage>
</organism>
<proteinExistence type="predicted"/>
<feature type="region of interest" description="Disordered" evidence="1">
    <location>
        <begin position="239"/>
        <end position="295"/>
    </location>
</feature>
<reference evidence="2 3" key="1">
    <citation type="submission" date="2017-12" db="EMBL/GenBank/DDBJ databases">
        <title>Comparative genomics of Botrytis spp.</title>
        <authorList>
            <person name="Valero-Jimenez C.A."/>
            <person name="Tapia P."/>
            <person name="Veloso J."/>
            <person name="Silva-Moreno E."/>
            <person name="Staats M."/>
            <person name="Valdes J.H."/>
            <person name="Van Kan J.A.L."/>
        </authorList>
    </citation>
    <scope>NUCLEOTIDE SEQUENCE [LARGE SCALE GENOMIC DNA]</scope>
    <source>
        <strain evidence="2 3">Bt9001</strain>
    </source>
</reference>
<gene>
    <name evidence="2" type="ORF">BTUL_0068g00400</name>
</gene>
<accession>A0A4Z1EWP3</accession>
<feature type="compositionally biased region" description="Polar residues" evidence="1">
    <location>
        <begin position="30"/>
        <end position="49"/>
    </location>
</feature>